<sequence>MWFLKSKQRMLAMFMMATFLMAVSMPAWATEATDRLFVTMSDAFLKTKEQDWPHVEATITTFAGEWTKERTDIPQAKEVDSAIAHVQAELQKETKDDKAIYAGLQQLSKALRTYEETIAPPKKEENQQKLKDVLAQLEKWQKDVKQQSHPEMLKAYQALDRNWTRAELIVRNKSIMAYGDIEKQMAFVRIALNAEPLDMKKVAEKMDGLHQSIQAFLDGKTSGDAPAEGTYSVQSLLDLLSTTISAIGANDNATAIDTLNQFLTIWPLVEGEIMTRAPSLYAKVENEIPLAISELSSKVPKTSQATDRLTQLQIDLAPYVSSGSYHMWDAAVILLREGFEALIIVAALLSFLKKTNHAHQQKWIWAGVIVGIICSGLLAVGIQLFFSQATAGASREYLEGVFGIAAVIMMVLVGNWLHNKSNIQNWNVYLKGQVESAVAKGGLWAMATVSFLAIFREGAETVIFYIGLAPSITMKELLAGIALALAILLVVGFVLIRYSVKLPIRLFFTTATVVIYALAFKIVGVSVHALQITKSLPVHPISQLPLWEGIGFFPTMETMLSQAVLLIVVLGVFAWTHKRAKNPVIPA</sequence>
<dbReference type="KEGG" id="blr:BRLA_c011790"/>
<dbReference type="PANTHER" id="PTHR31632:SF2">
    <property type="entry name" value="PLASMA MEMBRANE IRON PERMEASE"/>
    <property type="match status" value="1"/>
</dbReference>
<proteinExistence type="inferred from homology"/>
<comment type="subcellular location">
    <subcellularLocation>
        <location evidence="1">Membrane</location>
        <topology evidence="1">Multi-pass membrane protein</topology>
    </subcellularLocation>
</comment>
<dbReference type="EMBL" id="CP007806">
    <property type="protein sequence ID" value="AIG25519.1"/>
    <property type="molecule type" value="Genomic_DNA"/>
</dbReference>
<keyword evidence="3 6" id="KW-0812">Transmembrane</keyword>
<keyword evidence="4 6" id="KW-1133">Transmembrane helix</keyword>
<feature type="chain" id="PRO_5001709606" evidence="7">
    <location>
        <begin position="30"/>
        <end position="587"/>
    </location>
</feature>
<dbReference type="GO" id="GO:0015093">
    <property type="term" value="F:ferrous iron transmembrane transporter activity"/>
    <property type="evidence" value="ECO:0007669"/>
    <property type="project" value="TreeGrafter"/>
</dbReference>
<evidence type="ECO:0000256" key="2">
    <source>
        <dbReference type="ARBA" id="ARBA00008333"/>
    </source>
</evidence>
<evidence type="ECO:0000256" key="6">
    <source>
        <dbReference type="SAM" id="Phobius"/>
    </source>
</evidence>
<evidence type="ECO:0000256" key="5">
    <source>
        <dbReference type="ARBA" id="ARBA00023136"/>
    </source>
</evidence>
<comment type="similarity">
    <text evidence="2">Belongs to the oxidase-dependent Fe transporter (OFeT) (TC 9.A.10.1) family.</text>
</comment>
<evidence type="ECO:0000256" key="7">
    <source>
        <dbReference type="SAM" id="SignalP"/>
    </source>
</evidence>
<feature type="signal peptide" evidence="7">
    <location>
        <begin position="1"/>
        <end position="29"/>
    </location>
</feature>
<dbReference type="Proteomes" id="UP000005850">
    <property type="component" value="Chromosome"/>
</dbReference>
<keyword evidence="7" id="KW-0732">Signal</keyword>
<evidence type="ECO:0000313" key="9">
    <source>
        <dbReference type="Proteomes" id="UP000005850"/>
    </source>
</evidence>
<evidence type="ECO:0000256" key="3">
    <source>
        <dbReference type="ARBA" id="ARBA00022692"/>
    </source>
</evidence>
<protein>
    <submittedName>
        <fullName evidence="8">Ferrous iron uptake protein EfeU</fullName>
    </submittedName>
</protein>
<feature type="transmembrane region" description="Helical" evidence="6">
    <location>
        <begin position="397"/>
        <end position="417"/>
    </location>
</feature>
<reference evidence="8 9" key="1">
    <citation type="journal article" date="2011" name="J. Bacteriol.">
        <title>Genome sequence of Brevibacillus laterosporus LMG 15441, a pathogen of invertebrates.</title>
        <authorList>
            <person name="Djukic M."/>
            <person name="Poehlein A."/>
            <person name="Thurmer A."/>
            <person name="Daniel R."/>
        </authorList>
    </citation>
    <scope>NUCLEOTIDE SEQUENCE [LARGE SCALE GENOMIC DNA]</scope>
    <source>
        <strain evidence="8 9">LMG 15441</strain>
    </source>
</reference>
<feature type="transmembrane region" description="Helical" evidence="6">
    <location>
        <begin position="477"/>
        <end position="496"/>
    </location>
</feature>
<evidence type="ECO:0000256" key="4">
    <source>
        <dbReference type="ARBA" id="ARBA00022989"/>
    </source>
</evidence>
<feature type="transmembrane region" description="Helical" evidence="6">
    <location>
        <begin position="437"/>
        <end position="455"/>
    </location>
</feature>
<accession>A0A075R0V4</accession>
<dbReference type="HOGENOM" id="CLU_023979_0_0_9"/>
<dbReference type="GO" id="GO:0033573">
    <property type="term" value="C:high-affinity iron permease complex"/>
    <property type="evidence" value="ECO:0007669"/>
    <property type="project" value="InterPro"/>
</dbReference>
<dbReference type="STRING" id="1042163.BRLA_c011790"/>
<keyword evidence="9" id="KW-1185">Reference proteome</keyword>
<dbReference type="RefSeq" id="WP_003334932.1">
    <property type="nucleotide sequence ID" value="NZ_CP007806.1"/>
</dbReference>
<dbReference type="Pfam" id="PF03239">
    <property type="entry name" value="FTR1"/>
    <property type="match status" value="1"/>
</dbReference>
<gene>
    <name evidence="8" type="primary">efeU</name>
    <name evidence="8" type="ORF">BRLA_c011790</name>
</gene>
<dbReference type="PANTHER" id="PTHR31632">
    <property type="entry name" value="IRON TRANSPORTER FTH1"/>
    <property type="match status" value="1"/>
</dbReference>
<dbReference type="InterPro" id="IPR004923">
    <property type="entry name" value="FTR1/Fip1/EfeU"/>
</dbReference>
<dbReference type="eggNOG" id="COG0672">
    <property type="taxonomic scope" value="Bacteria"/>
</dbReference>
<evidence type="ECO:0000256" key="1">
    <source>
        <dbReference type="ARBA" id="ARBA00004141"/>
    </source>
</evidence>
<dbReference type="AlphaFoldDB" id="A0A075R0V4"/>
<feature type="transmembrane region" description="Helical" evidence="6">
    <location>
        <begin position="550"/>
        <end position="575"/>
    </location>
</feature>
<organism evidence="8 9">
    <name type="scientific">Brevibacillus laterosporus LMG 15441</name>
    <dbReference type="NCBI Taxonomy" id="1042163"/>
    <lineage>
        <taxon>Bacteria</taxon>
        <taxon>Bacillati</taxon>
        <taxon>Bacillota</taxon>
        <taxon>Bacilli</taxon>
        <taxon>Bacillales</taxon>
        <taxon>Paenibacillaceae</taxon>
        <taxon>Brevibacillus</taxon>
    </lineage>
</organism>
<feature type="transmembrane region" description="Helical" evidence="6">
    <location>
        <begin position="508"/>
        <end position="530"/>
    </location>
</feature>
<evidence type="ECO:0000313" key="8">
    <source>
        <dbReference type="EMBL" id="AIG25519.1"/>
    </source>
</evidence>
<name>A0A075R0V4_BRELA</name>
<keyword evidence="5 6" id="KW-0472">Membrane</keyword>
<feature type="transmembrane region" description="Helical" evidence="6">
    <location>
        <begin position="363"/>
        <end position="385"/>
    </location>
</feature>